<evidence type="ECO:0000313" key="3">
    <source>
        <dbReference type="Proteomes" id="UP000011668"/>
    </source>
</evidence>
<dbReference type="HOGENOM" id="CLU_774290_0_0_1"/>
<keyword evidence="3" id="KW-1185">Reference proteome</keyword>
<sequence>MRVQFQKGGYMTEQETSGTDYIVINESINGGTRLSWGQITRGRGGGLLSLRQIQKAGCSVHSKSGSPVPPLSPSLLLFHAHGTARISLDRSRSHKRLKRRKRAVTPHQRQWPRLHVPRDRLGIVFVKHPLLWCLHKVRFGRAPVQCISKFGAQADAVLEDIRLILPNNRIILPPLKPGLPLTQKLPNRLFTTQNLVDRAAQMKREPVELEPERARGHDARATLGDRAHAGQVERDVARDDLVLRLGREHAFVVRDVLRGAHLGYVLHQSVAARPCNLERPDAEMRDGALARAWGEVHVDWWGGHHARHVLLDQPRDQAERFEVDPPCVVHGDKELFEALVFARVVERVVGGLVPRVAV</sequence>
<dbReference type="Proteomes" id="UP000011668">
    <property type="component" value="Unassembled WGS sequence"/>
</dbReference>
<dbReference type="EMBL" id="AFRT01000450">
    <property type="protein sequence ID" value="ELU44011.1"/>
    <property type="molecule type" value="Genomic_DNA"/>
</dbReference>
<organism evidence="2 3">
    <name type="scientific">Thanatephorus cucumeris (strain AG1-IA)</name>
    <name type="common">Rice sheath blight fungus</name>
    <name type="synonym">Rhizoctonia solani</name>
    <dbReference type="NCBI Taxonomy" id="983506"/>
    <lineage>
        <taxon>Eukaryota</taxon>
        <taxon>Fungi</taxon>
        <taxon>Dikarya</taxon>
        <taxon>Basidiomycota</taxon>
        <taxon>Agaricomycotina</taxon>
        <taxon>Agaricomycetes</taxon>
        <taxon>Cantharellales</taxon>
        <taxon>Ceratobasidiaceae</taxon>
        <taxon>Rhizoctonia</taxon>
        <taxon>Rhizoctonia solani AG-1</taxon>
    </lineage>
</organism>
<comment type="caution">
    <text evidence="2">The sequence shown here is derived from an EMBL/GenBank/DDBJ whole genome shotgun (WGS) entry which is preliminary data.</text>
</comment>
<feature type="region of interest" description="Disordered" evidence="1">
    <location>
        <begin position="89"/>
        <end position="109"/>
    </location>
</feature>
<gene>
    <name evidence="2" type="ORF">AG1IA_01954</name>
</gene>
<reference evidence="2 3" key="1">
    <citation type="journal article" date="2013" name="Nat. Commun.">
        <title>The evolution and pathogenic mechanisms of the rice sheath blight pathogen.</title>
        <authorList>
            <person name="Zheng A."/>
            <person name="Lin R."/>
            <person name="Xu L."/>
            <person name="Qin P."/>
            <person name="Tang C."/>
            <person name="Ai P."/>
            <person name="Zhang D."/>
            <person name="Liu Y."/>
            <person name="Sun Z."/>
            <person name="Feng H."/>
            <person name="Wang Y."/>
            <person name="Chen Y."/>
            <person name="Liang X."/>
            <person name="Fu R."/>
            <person name="Li Q."/>
            <person name="Zhang J."/>
            <person name="Yu X."/>
            <person name="Xie Z."/>
            <person name="Ding L."/>
            <person name="Guan P."/>
            <person name="Tang J."/>
            <person name="Liang Y."/>
            <person name="Wang S."/>
            <person name="Deng Q."/>
            <person name="Li S."/>
            <person name="Zhu J."/>
            <person name="Wang L."/>
            <person name="Liu H."/>
            <person name="Li P."/>
        </authorList>
    </citation>
    <scope>NUCLEOTIDE SEQUENCE [LARGE SCALE GENOMIC DNA]</scope>
    <source>
        <strain evidence="3">AG-1 IA</strain>
    </source>
</reference>
<proteinExistence type="predicted"/>
<dbReference type="AlphaFoldDB" id="L8X0Z9"/>
<feature type="compositionally biased region" description="Basic residues" evidence="1">
    <location>
        <begin position="92"/>
        <end position="104"/>
    </location>
</feature>
<protein>
    <submittedName>
        <fullName evidence="2">Uncharacterized protein</fullName>
    </submittedName>
</protein>
<evidence type="ECO:0000256" key="1">
    <source>
        <dbReference type="SAM" id="MobiDB-lite"/>
    </source>
</evidence>
<evidence type="ECO:0000313" key="2">
    <source>
        <dbReference type="EMBL" id="ELU44011.1"/>
    </source>
</evidence>
<name>L8X0Z9_THACA</name>
<accession>L8X0Z9</accession>